<gene>
    <name evidence="11" type="ORF">AVDCRST_MAG20-2730</name>
</gene>
<evidence type="ECO:0000256" key="10">
    <source>
        <dbReference type="SAM" id="Phobius"/>
    </source>
</evidence>
<comment type="pathway">
    <text evidence="2">Glycolipid biosynthesis; glycosylphosphatidylinositol-anchor biosynthesis.</text>
</comment>
<evidence type="ECO:0000256" key="9">
    <source>
        <dbReference type="ARBA" id="ARBA00023136"/>
    </source>
</evidence>
<feature type="transmembrane region" description="Helical" evidence="10">
    <location>
        <begin position="267"/>
        <end position="284"/>
    </location>
</feature>
<dbReference type="EMBL" id="CADCSY010000127">
    <property type="protein sequence ID" value="CAA9261512.1"/>
    <property type="molecule type" value="Genomic_DNA"/>
</dbReference>
<evidence type="ECO:0000256" key="6">
    <source>
        <dbReference type="ARBA" id="ARBA00022692"/>
    </source>
</evidence>
<dbReference type="PANTHER" id="PTHR12468:SF2">
    <property type="entry name" value="GPI MANNOSYLTRANSFERASE 2"/>
    <property type="match status" value="1"/>
</dbReference>
<dbReference type="InterPro" id="IPR007315">
    <property type="entry name" value="PIG-V/Gpi18"/>
</dbReference>
<feature type="transmembrane region" description="Helical" evidence="10">
    <location>
        <begin position="101"/>
        <end position="134"/>
    </location>
</feature>
<evidence type="ECO:0000256" key="1">
    <source>
        <dbReference type="ARBA" id="ARBA00004477"/>
    </source>
</evidence>
<keyword evidence="5" id="KW-0808">Transferase</keyword>
<evidence type="ECO:0000256" key="2">
    <source>
        <dbReference type="ARBA" id="ARBA00004687"/>
    </source>
</evidence>
<evidence type="ECO:0000256" key="8">
    <source>
        <dbReference type="ARBA" id="ARBA00022989"/>
    </source>
</evidence>
<dbReference type="PANTHER" id="PTHR12468">
    <property type="entry name" value="GPI MANNOSYLTRANSFERASE 2"/>
    <property type="match status" value="1"/>
</dbReference>
<keyword evidence="7" id="KW-0256">Endoplasmic reticulum</keyword>
<comment type="subcellular location">
    <subcellularLocation>
        <location evidence="1">Endoplasmic reticulum membrane</location>
        <topology evidence="1">Multi-pass membrane protein</topology>
    </subcellularLocation>
</comment>
<organism evidence="11">
    <name type="scientific">uncultured Acidimicrobiales bacterium</name>
    <dbReference type="NCBI Taxonomy" id="310071"/>
    <lineage>
        <taxon>Bacteria</taxon>
        <taxon>Bacillati</taxon>
        <taxon>Actinomycetota</taxon>
        <taxon>Acidimicrobiia</taxon>
        <taxon>Acidimicrobiales</taxon>
        <taxon>environmental samples</taxon>
    </lineage>
</organism>
<evidence type="ECO:0008006" key="12">
    <source>
        <dbReference type="Google" id="ProtNLM"/>
    </source>
</evidence>
<evidence type="ECO:0000256" key="7">
    <source>
        <dbReference type="ARBA" id="ARBA00022824"/>
    </source>
</evidence>
<proteinExistence type="predicted"/>
<feature type="transmembrane region" description="Helical" evidence="10">
    <location>
        <begin position="242"/>
        <end position="260"/>
    </location>
</feature>
<keyword evidence="3" id="KW-0337">GPI-anchor biosynthesis</keyword>
<keyword evidence="8 10" id="KW-1133">Transmembrane helix</keyword>
<dbReference type="GO" id="GO:0006506">
    <property type="term" value="P:GPI anchor biosynthetic process"/>
    <property type="evidence" value="ECO:0007669"/>
    <property type="project" value="UniProtKB-UniPathway"/>
</dbReference>
<evidence type="ECO:0000313" key="11">
    <source>
        <dbReference type="EMBL" id="CAA9261512.1"/>
    </source>
</evidence>
<sequence length="336" mass="34782">MWLATRLVLDRSMAEVASTWDGGWYLAIAGGGYPTSVPAAGGSTLAFFPVYPLLVRAVDRLPLVTPIGAGLLVSGVASVGAAVVIWLLGRHLLGADAADRAVALLAFFPGSFVLSMVYAEGVMLLVTAGCLLALVRERWLTAGVLAAVATATRPNAAAVIGSCGWAALVAIRSRGAWRSLVAPALAPLGILGFFAYLWARTGEATAWFDAQRAGWEERVVPLAVVDDVRQLVEDPFLDMNNTVVVAGTLLAVVGLVLLARSGLPGEVVVFAVIVLGLALVSETLGPRPRFVLAAFPLFYAAAARLRGAAFSSVLGMAACALGGFTVLSVVTLQATP</sequence>
<protein>
    <recommendedName>
        <fullName evidence="12">Integral membrane protein</fullName>
    </recommendedName>
</protein>
<accession>A0A6J4IWW5</accession>
<evidence type="ECO:0000256" key="4">
    <source>
        <dbReference type="ARBA" id="ARBA00022676"/>
    </source>
</evidence>
<feature type="transmembrane region" description="Helical" evidence="10">
    <location>
        <begin position="180"/>
        <end position="199"/>
    </location>
</feature>
<dbReference type="GO" id="GO:0016020">
    <property type="term" value="C:membrane"/>
    <property type="evidence" value="ECO:0007669"/>
    <property type="project" value="GOC"/>
</dbReference>
<name>A0A6J4IWW5_9ACTN</name>
<keyword evidence="4" id="KW-0328">Glycosyltransferase</keyword>
<evidence type="ECO:0000256" key="3">
    <source>
        <dbReference type="ARBA" id="ARBA00022502"/>
    </source>
</evidence>
<evidence type="ECO:0000256" key="5">
    <source>
        <dbReference type="ARBA" id="ARBA00022679"/>
    </source>
</evidence>
<dbReference type="GO" id="GO:0004376">
    <property type="term" value="F:GPI mannosyltransferase activity"/>
    <property type="evidence" value="ECO:0007669"/>
    <property type="project" value="InterPro"/>
</dbReference>
<feature type="transmembrane region" description="Helical" evidence="10">
    <location>
        <begin position="67"/>
        <end position="89"/>
    </location>
</feature>
<dbReference type="GO" id="GO:0000009">
    <property type="term" value="F:alpha-1,6-mannosyltransferase activity"/>
    <property type="evidence" value="ECO:0007669"/>
    <property type="project" value="InterPro"/>
</dbReference>
<dbReference type="AlphaFoldDB" id="A0A6J4IWW5"/>
<reference evidence="11" key="1">
    <citation type="submission" date="2020-02" db="EMBL/GenBank/DDBJ databases">
        <authorList>
            <person name="Meier V. D."/>
        </authorList>
    </citation>
    <scope>NUCLEOTIDE SEQUENCE</scope>
    <source>
        <strain evidence="11">AVDCRST_MAG20</strain>
    </source>
</reference>
<feature type="transmembrane region" description="Helical" evidence="10">
    <location>
        <begin position="313"/>
        <end position="334"/>
    </location>
</feature>
<keyword evidence="9 10" id="KW-0472">Membrane</keyword>
<dbReference type="UniPathway" id="UPA00196"/>
<keyword evidence="6 10" id="KW-0812">Transmembrane</keyword>